<sequence length="488" mass="51648">MKERVVAQDVLDVYAIEQPELPHPPDDFGVVPKWTVEEVPRRLLNPLYQDVEPEIIDFPPGEEGPGYQVCPDETLDILWFTPTTLALTDFALTVRREVRPDGGIATTGGSAVISVSVYVGQPLVQQVVRERWKWQDQLLTPEAGRAPLTVLPAVLHGLVVDVELPAGVAAAPAIITASPLAGTATIAVELTEAGVLAWRTALEQGAGRTIAGTIRASASIPTVDPDNWYPGVDHHRLDTPLGSLLAARGPADIRQIDPQQTVSPTVVLVGSQLVTSSTVTLRPSGGQAPSSAVFGPAGGRITTAVVTQDPDTVAVEWRAEVAFTPARWPVVPASGRLDSAHGWITMIKPEAWCVGYVLAIVPVDQAGRPVPASTRAGDRVQGVLNFTAPYVAGGLLSTAFDAEYGRPESLVLPRYPDQPFGDLVLTVFATCGGVLGQASRRLGEDDVVVTALAHPDGEVELHTTAESLPETASGLSKLLTRLGDLARG</sequence>
<gene>
    <name evidence="1" type="ORF">SAMN05216188_106304</name>
</gene>
<keyword evidence="2" id="KW-1185">Reference proteome</keyword>
<evidence type="ECO:0000313" key="2">
    <source>
        <dbReference type="Proteomes" id="UP000199352"/>
    </source>
</evidence>
<accession>A0A1H9K5Y6</accession>
<evidence type="ECO:0000313" key="1">
    <source>
        <dbReference type="EMBL" id="SEQ94327.1"/>
    </source>
</evidence>
<name>A0A1H9K5Y6_9PSEU</name>
<protein>
    <submittedName>
        <fullName evidence="1">Uncharacterized protein</fullName>
    </submittedName>
</protein>
<dbReference type="AlphaFoldDB" id="A0A1H9K5Y6"/>
<dbReference type="Proteomes" id="UP000199352">
    <property type="component" value="Unassembled WGS sequence"/>
</dbReference>
<dbReference type="STRING" id="402600.SAMN05216188_106304"/>
<organism evidence="1 2">
    <name type="scientific">Lentzea xinjiangensis</name>
    <dbReference type="NCBI Taxonomy" id="402600"/>
    <lineage>
        <taxon>Bacteria</taxon>
        <taxon>Bacillati</taxon>
        <taxon>Actinomycetota</taxon>
        <taxon>Actinomycetes</taxon>
        <taxon>Pseudonocardiales</taxon>
        <taxon>Pseudonocardiaceae</taxon>
        <taxon>Lentzea</taxon>
    </lineage>
</organism>
<dbReference type="RefSeq" id="WP_089951611.1">
    <property type="nucleotide sequence ID" value="NZ_FOFR01000006.1"/>
</dbReference>
<dbReference type="EMBL" id="FOFR01000006">
    <property type="protein sequence ID" value="SEQ94327.1"/>
    <property type="molecule type" value="Genomic_DNA"/>
</dbReference>
<reference evidence="2" key="1">
    <citation type="submission" date="2016-10" db="EMBL/GenBank/DDBJ databases">
        <authorList>
            <person name="Varghese N."/>
            <person name="Submissions S."/>
        </authorList>
    </citation>
    <scope>NUCLEOTIDE SEQUENCE [LARGE SCALE GENOMIC DNA]</scope>
    <source>
        <strain evidence="2">CGMCC 4.3525</strain>
    </source>
</reference>
<proteinExistence type="predicted"/>
<dbReference type="OrthoDB" id="9854770at2"/>